<accession>A0A9P8DV48</accession>
<evidence type="ECO:0000256" key="1">
    <source>
        <dbReference type="ARBA" id="ARBA00022598"/>
    </source>
</evidence>
<dbReference type="PROSITE" id="PS00564">
    <property type="entry name" value="ARGININOSUCCIN_SYN_1"/>
    <property type="match status" value="1"/>
</dbReference>
<reference evidence="5" key="1">
    <citation type="journal article" date="2021" name="J Fungi (Basel)">
        <title>Virulence traits and population genomics of the black yeast Aureobasidium melanogenum.</title>
        <authorList>
            <person name="Cernosa A."/>
            <person name="Sun X."/>
            <person name="Gostincar C."/>
            <person name="Fang C."/>
            <person name="Gunde-Cimerman N."/>
            <person name="Song Z."/>
        </authorList>
    </citation>
    <scope>NUCLEOTIDE SEQUENCE</scope>
    <source>
        <strain evidence="5">EXF-9911</strain>
    </source>
</reference>
<feature type="non-terminal residue" evidence="5">
    <location>
        <position position="82"/>
    </location>
</feature>
<dbReference type="GO" id="GO:0005737">
    <property type="term" value="C:cytoplasm"/>
    <property type="evidence" value="ECO:0007669"/>
    <property type="project" value="TreeGrafter"/>
</dbReference>
<dbReference type="InterPro" id="IPR001518">
    <property type="entry name" value="Arginosuc_synth"/>
</dbReference>
<dbReference type="AlphaFoldDB" id="A0A9P8DV48"/>
<evidence type="ECO:0000313" key="6">
    <source>
        <dbReference type="EMBL" id="KAG9697259.1"/>
    </source>
</evidence>
<evidence type="ECO:0000256" key="2">
    <source>
        <dbReference type="ARBA" id="ARBA00022741"/>
    </source>
</evidence>
<dbReference type="GO" id="GO:0004055">
    <property type="term" value="F:argininosuccinate synthase activity"/>
    <property type="evidence" value="ECO:0007669"/>
    <property type="project" value="InterPro"/>
</dbReference>
<evidence type="ECO:0000313" key="5">
    <source>
        <dbReference type="EMBL" id="KAG9656520.1"/>
    </source>
</evidence>
<sequence>MVKQKVCLAYSGGLDTSCILKYLLDQGYGVICFMANVGQEEDFDAAREKALKIGAEKCYIEDLRQEFVEELCWPAVQCNAIY</sequence>
<name>A0A9P8DV48_AURME</name>
<dbReference type="InterPro" id="IPR018223">
    <property type="entry name" value="Arginosuc_synth_CS"/>
</dbReference>
<dbReference type="Gene3D" id="3.40.50.620">
    <property type="entry name" value="HUPs"/>
    <property type="match status" value="1"/>
</dbReference>
<proteinExistence type="predicted"/>
<keyword evidence="1" id="KW-0436">Ligase</keyword>
<keyword evidence="2" id="KW-0547">Nucleotide-binding</keyword>
<dbReference type="InterPro" id="IPR014729">
    <property type="entry name" value="Rossmann-like_a/b/a_fold"/>
</dbReference>
<gene>
    <name evidence="5" type="ORF">KCU76_g20189</name>
    <name evidence="6" type="ORF">KCU76_g3116</name>
</gene>
<reference evidence="5" key="2">
    <citation type="submission" date="2021-08" db="EMBL/GenBank/DDBJ databases">
        <authorList>
            <person name="Gostincar C."/>
            <person name="Sun X."/>
            <person name="Song Z."/>
            <person name="Gunde-Cimerman N."/>
        </authorList>
    </citation>
    <scope>NUCLEOTIDE SEQUENCE</scope>
    <source>
        <strain evidence="5">EXF-9911</strain>
    </source>
</reference>
<evidence type="ECO:0000256" key="3">
    <source>
        <dbReference type="ARBA" id="ARBA00022840"/>
    </source>
</evidence>
<evidence type="ECO:0000313" key="7">
    <source>
        <dbReference type="Proteomes" id="UP000779574"/>
    </source>
</evidence>
<evidence type="ECO:0000259" key="4">
    <source>
        <dbReference type="Pfam" id="PF00764"/>
    </source>
</evidence>
<dbReference type="Proteomes" id="UP000779574">
    <property type="component" value="Unassembled WGS sequence"/>
</dbReference>
<dbReference type="GO" id="GO:0000050">
    <property type="term" value="P:urea cycle"/>
    <property type="evidence" value="ECO:0007669"/>
    <property type="project" value="TreeGrafter"/>
</dbReference>
<dbReference type="GO" id="GO:0006526">
    <property type="term" value="P:L-arginine biosynthetic process"/>
    <property type="evidence" value="ECO:0007669"/>
    <property type="project" value="InterPro"/>
</dbReference>
<dbReference type="SUPFAM" id="SSF52402">
    <property type="entry name" value="Adenine nucleotide alpha hydrolases-like"/>
    <property type="match status" value="1"/>
</dbReference>
<dbReference type="InterPro" id="IPR048267">
    <property type="entry name" value="Arginosuc_syn_N"/>
</dbReference>
<dbReference type="PANTHER" id="PTHR11587">
    <property type="entry name" value="ARGININOSUCCINATE SYNTHASE"/>
    <property type="match status" value="1"/>
</dbReference>
<dbReference type="GO" id="GO:0005524">
    <property type="term" value="F:ATP binding"/>
    <property type="evidence" value="ECO:0007669"/>
    <property type="project" value="UniProtKB-KW"/>
</dbReference>
<dbReference type="EMBL" id="JAHFXF010000081">
    <property type="protein sequence ID" value="KAG9697259.1"/>
    <property type="molecule type" value="Genomic_DNA"/>
</dbReference>
<feature type="domain" description="Arginosuccinate synthase-like N-terminal" evidence="4">
    <location>
        <begin position="5"/>
        <end position="82"/>
    </location>
</feature>
<dbReference type="EMBL" id="JAHFXF010002512">
    <property type="protein sequence ID" value="KAG9656520.1"/>
    <property type="molecule type" value="Genomic_DNA"/>
</dbReference>
<keyword evidence="3" id="KW-0067">ATP-binding</keyword>
<protein>
    <recommendedName>
        <fullName evidence="4">Arginosuccinate synthase-like N-terminal domain-containing protein</fullName>
    </recommendedName>
</protein>
<dbReference type="GO" id="GO:0000053">
    <property type="term" value="P:argininosuccinate metabolic process"/>
    <property type="evidence" value="ECO:0007669"/>
    <property type="project" value="TreeGrafter"/>
</dbReference>
<organism evidence="5 7">
    <name type="scientific">Aureobasidium melanogenum</name>
    <name type="common">Aureobasidium pullulans var. melanogenum</name>
    <dbReference type="NCBI Taxonomy" id="46634"/>
    <lineage>
        <taxon>Eukaryota</taxon>
        <taxon>Fungi</taxon>
        <taxon>Dikarya</taxon>
        <taxon>Ascomycota</taxon>
        <taxon>Pezizomycotina</taxon>
        <taxon>Dothideomycetes</taxon>
        <taxon>Dothideomycetidae</taxon>
        <taxon>Dothideales</taxon>
        <taxon>Saccotheciaceae</taxon>
        <taxon>Aureobasidium</taxon>
    </lineage>
</organism>
<dbReference type="Pfam" id="PF00764">
    <property type="entry name" value="Arginosuc_synth"/>
    <property type="match status" value="1"/>
</dbReference>
<dbReference type="PANTHER" id="PTHR11587:SF2">
    <property type="entry name" value="ARGININOSUCCINATE SYNTHASE"/>
    <property type="match status" value="1"/>
</dbReference>
<comment type="caution">
    <text evidence="5">The sequence shown here is derived from an EMBL/GenBank/DDBJ whole genome shotgun (WGS) entry which is preliminary data.</text>
</comment>
<dbReference type="OrthoDB" id="1688907at2759"/>